<proteinExistence type="predicted"/>
<dbReference type="AlphaFoldDB" id="A0A0G4GPY5"/>
<accession>A0A0G4GPY5</accession>
<dbReference type="EMBL" id="CDMY01000753">
    <property type="protein sequence ID" value="CEM32436.1"/>
    <property type="molecule type" value="Genomic_DNA"/>
</dbReference>
<reference evidence="2 3" key="1">
    <citation type="submission" date="2014-11" db="EMBL/GenBank/DDBJ databases">
        <authorList>
            <person name="Zhu J."/>
            <person name="Qi W."/>
            <person name="Song R."/>
        </authorList>
    </citation>
    <scope>NUCLEOTIDE SEQUENCE [LARGE SCALE GENOMIC DNA]</scope>
</reference>
<feature type="compositionally biased region" description="Basic and acidic residues" evidence="1">
    <location>
        <begin position="36"/>
        <end position="45"/>
    </location>
</feature>
<gene>
    <name evidence="2" type="ORF">Vbra_23304</name>
</gene>
<protein>
    <submittedName>
        <fullName evidence="2">Uncharacterized protein</fullName>
    </submittedName>
</protein>
<organism evidence="2 3">
    <name type="scientific">Vitrella brassicaformis (strain CCMP3155)</name>
    <dbReference type="NCBI Taxonomy" id="1169540"/>
    <lineage>
        <taxon>Eukaryota</taxon>
        <taxon>Sar</taxon>
        <taxon>Alveolata</taxon>
        <taxon>Colpodellida</taxon>
        <taxon>Vitrellaceae</taxon>
        <taxon>Vitrella</taxon>
    </lineage>
</organism>
<evidence type="ECO:0000256" key="1">
    <source>
        <dbReference type="SAM" id="MobiDB-lite"/>
    </source>
</evidence>
<keyword evidence="3" id="KW-1185">Reference proteome</keyword>
<evidence type="ECO:0000313" key="2">
    <source>
        <dbReference type="EMBL" id="CEM32436.1"/>
    </source>
</evidence>
<dbReference type="VEuPathDB" id="CryptoDB:Vbra_23304"/>
<dbReference type="InParanoid" id="A0A0G4GPY5"/>
<evidence type="ECO:0000313" key="3">
    <source>
        <dbReference type="Proteomes" id="UP000041254"/>
    </source>
</evidence>
<dbReference type="Proteomes" id="UP000041254">
    <property type="component" value="Unassembled WGS sequence"/>
</dbReference>
<feature type="compositionally biased region" description="Low complexity" evidence="1">
    <location>
        <begin position="1"/>
        <end position="24"/>
    </location>
</feature>
<name>A0A0G4GPY5_VITBC</name>
<sequence>MGAEGAPAAAAQGAAAAAAAAAGGEEAGDGEGDGVQQDHDLYANHDDDDPEGLEAVQQAAQLFGEAPIQGYMGAALGHGVDHAEVANLID</sequence>
<feature type="region of interest" description="Disordered" evidence="1">
    <location>
        <begin position="1"/>
        <end position="53"/>
    </location>
</feature>